<feature type="region of interest" description="Disordered" evidence="3">
    <location>
        <begin position="417"/>
        <end position="465"/>
    </location>
</feature>
<dbReference type="RefSeq" id="WP_217494872.1">
    <property type="nucleotide sequence ID" value="NZ_BAABGL010000003.1"/>
</dbReference>
<feature type="compositionally biased region" description="Low complexity" evidence="3">
    <location>
        <begin position="10"/>
        <end position="34"/>
    </location>
</feature>
<accession>A0ABP8J506</accession>
<keyword evidence="2" id="KW-0378">Hydrolase</keyword>
<dbReference type="InterPro" id="IPR051464">
    <property type="entry name" value="Peptidase_M42_aminopept"/>
</dbReference>
<dbReference type="PANTHER" id="PTHR32481:SF7">
    <property type="entry name" value="AMINOPEPTIDASE YHFE-RELATED"/>
    <property type="match status" value="1"/>
</dbReference>
<keyword evidence="1" id="KW-0479">Metal-binding</keyword>
<dbReference type="Proteomes" id="UP001500642">
    <property type="component" value="Unassembled WGS sequence"/>
</dbReference>
<evidence type="ECO:0000313" key="4">
    <source>
        <dbReference type="EMBL" id="GAA4385120.1"/>
    </source>
</evidence>
<gene>
    <name evidence="4" type="ORF">GCM10023167_06570</name>
</gene>
<sequence length="465" mass="50096">MKDHTDDLAGIDAVGTDTAGTDTTTTGTARAGTAPSDDRTIDVQELGKANLTGFQDLSTGEIDTEWMVDILFRLLRTPSPSGRTDAVMQYIGDIVNDLGLDSTVTRQGTLIVDLPGETETFDRSLVVHADTIGCMVSGLKPNGRLSVVPVGTFSARFAEGARVQIVTEFPDVVYTGTILPLKSSGHAFGDEIDTQGVGWEHVEVRVDERVESREGLEELGIEIGNTVALMAGPQRSRSGYINSRHLDGKAGVAIALAAAKSVKEGRLRLPHRTSIMVTIFEEVGHGASSGVSDDVAELVSIDNAVCAPGQNAIEYGITIPLKDMHGPFDYHLTRKLITLAQRHELPVARDIFHFYRSDVAAALEAGAGARAALLAFGLDASHGWERTHVDSLRACAELVTLWLQTPLTLEEWDANKTGDLKDFPSQRQPAIGERPGDMQHEGKISNVPRYRPDEDPGTDLQPDQG</sequence>
<reference evidence="5" key="1">
    <citation type="journal article" date="2019" name="Int. J. Syst. Evol. Microbiol.">
        <title>The Global Catalogue of Microorganisms (GCM) 10K type strain sequencing project: providing services to taxonomists for standard genome sequencing and annotation.</title>
        <authorList>
            <consortium name="The Broad Institute Genomics Platform"/>
            <consortium name="The Broad Institute Genome Sequencing Center for Infectious Disease"/>
            <person name="Wu L."/>
            <person name="Ma J."/>
        </authorList>
    </citation>
    <scope>NUCLEOTIDE SEQUENCE [LARGE SCALE GENOMIC DNA]</scope>
    <source>
        <strain evidence="5">JCM 17808</strain>
    </source>
</reference>
<name>A0ABP8J506_9MICO</name>
<protein>
    <submittedName>
        <fullName evidence="4">Osmoprotectant NAGGN system M42 family peptidase</fullName>
    </submittedName>
</protein>
<evidence type="ECO:0000256" key="2">
    <source>
        <dbReference type="ARBA" id="ARBA00022801"/>
    </source>
</evidence>
<proteinExistence type="predicted"/>
<dbReference type="PANTHER" id="PTHR32481">
    <property type="entry name" value="AMINOPEPTIDASE"/>
    <property type="match status" value="1"/>
</dbReference>
<keyword evidence="5" id="KW-1185">Reference proteome</keyword>
<feature type="region of interest" description="Disordered" evidence="3">
    <location>
        <begin position="1"/>
        <end position="38"/>
    </location>
</feature>
<dbReference type="Pfam" id="PF05343">
    <property type="entry name" value="Peptidase_M42"/>
    <property type="match status" value="1"/>
</dbReference>
<evidence type="ECO:0000313" key="5">
    <source>
        <dbReference type="Proteomes" id="UP001500642"/>
    </source>
</evidence>
<dbReference type="NCBIfam" id="TIGR03106">
    <property type="entry name" value="trio_M42_hydro"/>
    <property type="match status" value="1"/>
</dbReference>
<organism evidence="4 5">
    <name type="scientific">Brevibacterium pityocampae</name>
    <dbReference type="NCBI Taxonomy" id="506594"/>
    <lineage>
        <taxon>Bacteria</taxon>
        <taxon>Bacillati</taxon>
        <taxon>Actinomycetota</taxon>
        <taxon>Actinomycetes</taxon>
        <taxon>Micrococcales</taxon>
        <taxon>Brevibacteriaceae</taxon>
        <taxon>Brevibacterium</taxon>
    </lineage>
</organism>
<dbReference type="EMBL" id="BAABGL010000003">
    <property type="protein sequence ID" value="GAA4385120.1"/>
    <property type="molecule type" value="Genomic_DNA"/>
</dbReference>
<evidence type="ECO:0000256" key="1">
    <source>
        <dbReference type="ARBA" id="ARBA00022723"/>
    </source>
</evidence>
<feature type="compositionally biased region" description="Basic and acidic residues" evidence="3">
    <location>
        <begin position="434"/>
        <end position="443"/>
    </location>
</feature>
<evidence type="ECO:0000256" key="3">
    <source>
        <dbReference type="SAM" id="MobiDB-lite"/>
    </source>
</evidence>
<dbReference type="InterPro" id="IPR008007">
    <property type="entry name" value="Peptidase_M42"/>
</dbReference>
<dbReference type="InterPro" id="IPR017537">
    <property type="entry name" value="Peptidase_M42_hydrolase"/>
</dbReference>
<comment type="caution">
    <text evidence="4">The sequence shown here is derived from an EMBL/GenBank/DDBJ whole genome shotgun (WGS) entry which is preliminary data.</text>
</comment>